<evidence type="ECO:0008006" key="3">
    <source>
        <dbReference type="Google" id="ProtNLM"/>
    </source>
</evidence>
<evidence type="ECO:0000313" key="1">
    <source>
        <dbReference type="EMBL" id="RDB55035.1"/>
    </source>
</evidence>
<dbReference type="EMBL" id="PPTP01000006">
    <property type="protein sequence ID" value="RDB55035.1"/>
    <property type="molecule type" value="Genomic_DNA"/>
</dbReference>
<keyword evidence="2" id="KW-1185">Reference proteome</keyword>
<reference evidence="1 2" key="1">
    <citation type="journal article" date="2018" name="Elife">
        <title>Discovery and characterization of a prevalent human gut bacterial enzyme sufficient for the inactivation of a family of plant toxins.</title>
        <authorList>
            <person name="Koppel N."/>
            <person name="Bisanz J.E."/>
            <person name="Pandelia M.E."/>
            <person name="Turnbaugh P.J."/>
            <person name="Balskus E.P."/>
        </authorList>
    </citation>
    <scope>NUCLEOTIDE SEQUENCE [LARGE SCALE GENOMIC DNA]</scope>
    <source>
        <strain evidence="2">anaerobia AP69FAA</strain>
    </source>
</reference>
<comment type="caution">
    <text evidence="1">The sequence shown here is derived from an EMBL/GenBank/DDBJ whole genome shotgun (WGS) entry which is preliminary data.</text>
</comment>
<proteinExistence type="predicted"/>
<evidence type="ECO:0000313" key="2">
    <source>
        <dbReference type="Proteomes" id="UP000253792"/>
    </source>
</evidence>
<protein>
    <recommendedName>
        <fullName evidence="3">DUF4160 domain-containing protein</fullName>
    </recommendedName>
</protein>
<dbReference type="InterPro" id="IPR025427">
    <property type="entry name" value="DUF4160"/>
</dbReference>
<gene>
    <name evidence="1" type="ORF">C1880_07335</name>
</gene>
<dbReference type="Proteomes" id="UP000253792">
    <property type="component" value="Unassembled WGS sequence"/>
</dbReference>
<sequence>MPELSRFYGIVVRMYFDDDQQHSLPHVHVYYGGMDASYSLQGKLLGGKIPPKQEKLLLARMALHEQELHEDWYLANSTGECYRIPPLR</sequence>
<organism evidence="1 2">
    <name type="scientific">Senegalimassilia anaerobia</name>
    <dbReference type="NCBI Taxonomy" id="1473216"/>
    <lineage>
        <taxon>Bacteria</taxon>
        <taxon>Bacillati</taxon>
        <taxon>Actinomycetota</taxon>
        <taxon>Coriobacteriia</taxon>
        <taxon>Coriobacteriales</taxon>
        <taxon>Coriobacteriaceae</taxon>
        <taxon>Senegalimassilia</taxon>
    </lineage>
</organism>
<dbReference type="Pfam" id="PF13711">
    <property type="entry name" value="DUF4160"/>
    <property type="match status" value="1"/>
</dbReference>
<dbReference type="OrthoDB" id="122670at2"/>
<dbReference type="RefSeq" id="WP_114620906.1">
    <property type="nucleotide sequence ID" value="NZ_PPTP01000006.1"/>
</dbReference>
<name>A0A369LA38_9ACTN</name>
<accession>A0A369LA38</accession>
<dbReference type="AlphaFoldDB" id="A0A369LA38"/>